<dbReference type="InterPro" id="IPR036249">
    <property type="entry name" value="Thioredoxin-like_sf"/>
</dbReference>
<dbReference type="AlphaFoldDB" id="A0A3M0A6G8"/>
<name>A0A3M0A6G8_9GAMM</name>
<dbReference type="EMBL" id="REFJ01000003">
    <property type="protein sequence ID" value="RMA79994.1"/>
    <property type="molecule type" value="Genomic_DNA"/>
</dbReference>
<gene>
    <name evidence="1" type="ORF">DFR27_1350</name>
</gene>
<organism evidence="1 2">
    <name type="scientific">Umboniibacter marinipuniceus</name>
    <dbReference type="NCBI Taxonomy" id="569599"/>
    <lineage>
        <taxon>Bacteria</taxon>
        <taxon>Pseudomonadati</taxon>
        <taxon>Pseudomonadota</taxon>
        <taxon>Gammaproteobacteria</taxon>
        <taxon>Cellvibrionales</taxon>
        <taxon>Cellvibrionaceae</taxon>
        <taxon>Umboniibacter</taxon>
    </lineage>
</organism>
<evidence type="ECO:0008006" key="3">
    <source>
        <dbReference type="Google" id="ProtNLM"/>
    </source>
</evidence>
<protein>
    <recommendedName>
        <fullName evidence="3">Thioredoxin</fullName>
    </recommendedName>
</protein>
<dbReference type="RefSeq" id="WP_121876685.1">
    <property type="nucleotide sequence ID" value="NZ_REFJ01000003.1"/>
</dbReference>
<sequence>MTKFPYLIEADAVQDLLANNGTAVINLVAAWCPDCYEAQAANIDALRSPLVEDGVLFANLLVQEHKHEYLSPLHQALTLGFGGHGFPRTVLILNGEPVSSDNVEITDETALNQLASSFLQLIK</sequence>
<dbReference type="Gene3D" id="3.40.30.10">
    <property type="entry name" value="Glutaredoxin"/>
    <property type="match status" value="1"/>
</dbReference>
<keyword evidence="2" id="KW-1185">Reference proteome</keyword>
<evidence type="ECO:0000313" key="2">
    <source>
        <dbReference type="Proteomes" id="UP000267187"/>
    </source>
</evidence>
<accession>A0A3M0A6G8</accession>
<dbReference type="SUPFAM" id="SSF52833">
    <property type="entry name" value="Thioredoxin-like"/>
    <property type="match status" value="1"/>
</dbReference>
<proteinExistence type="predicted"/>
<reference evidence="1 2" key="1">
    <citation type="submission" date="2018-10" db="EMBL/GenBank/DDBJ databases">
        <title>Genomic Encyclopedia of Type Strains, Phase IV (KMG-IV): sequencing the most valuable type-strain genomes for metagenomic binning, comparative biology and taxonomic classification.</title>
        <authorList>
            <person name="Goeker M."/>
        </authorList>
    </citation>
    <scope>NUCLEOTIDE SEQUENCE [LARGE SCALE GENOMIC DNA]</scope>
    <source>
        <strain evidence="1 2">DSM 25080</strain>
    </source>
</reference>
<evidence type="ECO:0000313" key="1">
    <source>
        <dbReference type="EMBL" id="RMA79994.1"/>
    </source>
</evidence>
<comment type="caution">
    <text evidence="1">The sequence shown here is derived from an EMBL/GenBank/DDBJ whole genome shotgun (WGS) entry which is preliminary data.</text>
</comment>
<dbReference type="Proteomes" id="UP000267187">
    <property type="component" value="Unassembled WGS sequence"/>
</dbReference>
<dbReference type="OrthoDB" id="6105580at2"/>